<gene>
    <name evidence="3" type="ORF">IFR04_005426</name>
</gene>
<dbReference type="AlphaFoldDB" id="A0A8H7TM65"/>
<dbReference type="EMBL" id="JAFJYH010000065">
    <property type="protein sequence ID" value="KAG4421476.1"/>
    <property type="molecule type" value="Genomic_DNA"/>
</dbReference>
<comment type="caution">
    <text evidence="3">The sequence shown here is derived from an EMBL/GenBank/DDBJ whole genome shotgun (WGS) entry which is preliminary data.</text>
</comment>
<dbReference type="Proteomes" id="UP000664132">
    <property type="component" value="Unassembled WGS sequence"/>
</dbReference>
<evidence type="ECO:0000313" key="3">
    <source>
        <dbReference type="EMBL" id="KAG4421476.1"/>
    </source>
</evidence>
<keyword evidence="4" id="KW-1185">Reference proteome</keyword>
<name>A0A8H7TM65_9HELO</name>
<proteinExistence type="predicted"/>
<evidence type="ECO:0000259" key="2">
    <source>
        <dbReference type="Pfam" id="PF26061"/>
    </source>
</evidence>
<reference evidence="3" key="1">
    <citation type="submission" date="2021-02" db="EMBL/GenBank/DDBJ databases">
        <title>Genome sequence Cadophora malorum strain M34.</title>
        <authorList>
            <person name="Stefanovic E."/>
            <person name="Vu D."/>
            <person name="Scully C."/>
            <person name="Dijksterhuis J."/>
            <person name="Roader J."/>
            <person name="Houbraken J."/>
        </authorList>
    </citation>
    <scope>NUCLEOTIDE SEQUENCE</scope>
    <source>
        <strain evidence="3">M34</strain>
    </source>
</reference>
<accession>A0A8H7TM65</accession>
<organism evidence="3 4">
    <name type="scientific">Cadophora malorum</name>
    <dbReference type="NCBI Taxonomy" id="108018"/>
    <lineage>
        <taxon>Eukaryota</taxon>
        <taxon>Fungi</taxon>
        <taxon>Dikarya</taxon>
        <taxon>Ascomycota</taxon>
        <taxon>Pezizomycotina</taxon>
        <taxon>Leotiomycetes</taxon>
        <taxon>Helotiales</taxon>
        <taxon>Ploettnerulaceae</taxon>
        <taxon>Cadophora</taxon>
    </lineage>
</organism>
<evidence type="ECO:0000256" key="1">
    <source>
        <dbReference type="SAM" id="SignalP"/>
    </source>
</evidence>
<evidence type="ECO:0000313" key="4">
    <source>
        <dbReference type="Proteomes" id="UP000664132"/>
    </source>
</evidence>
<dbReference type="Pfam" id="PF26061">
    <property type="entry name" value="DUF8021"/>
    <property type="match status" value="1"/>
</dbReference>
<protein>
    <recommendedName>
        <fullName evidence="2">DUF8021 domain-containing protein</fullName>
    </recommendedName>
</protein>
<feature type="signal peptide" evidence="1">
    <location>
        <begin position="1"/>
        <end position="18"/>
    </location>
</feature>
<keyword evidence="1" id="KW-0732">Signal</keyword>
<sequence>MMYLLALLSMGLVTHASGACERAILQEATAAYVSAQTSGQPSLIPFTPNATYYENDVALSPTSNSSVLTQRLKIDISRSLHDTVSCTTFTELTAASNPHPYVIHTRMLLSSPGTSILSIQSVVTDPGDWVFNATGHLYYNSLEDWSPIPSTQQVSRTVIQAAADAYLDSWGNGSVPVPYGTPCARLEGGAYTDSKNLKVANTCRMPEFPKPFWAGNRRYVVDEVVGAVGVFNDFPFIDKTRPDGTPSSNLVRVEGGMIRYVHELTVCATKNCGR</sequence>
<dbReference type="OrthoDB" id="3515051at2759"/>
<feature type="domain" description="DUF8021" evidence="2">
    <location>
        <begin position="152"/>
        <end position="265"/>
    </location>
</feature>
<dbReference type="InterPro" id="IPR058334">
    <property type="entry name" value="DUF8021"/>
</dbReference>
<feature type="chain" id="PRO_5034802217" description="DUF8021 domain-containing protein" evidence="1">
    <location>
        <begin position="19"/>
        <end position="274"/>
    </location>
</feature>